<accession>A0A2A4YSD9</accession>
<comment type="caution">
    <text evidence="3">The sequence shown here is derived from an EMBL/GenBank/DDBJ whole genome shotgun (WGS) entry which is preliminary data.</text>
</comment>
<sequence>MSKIKFNGKISYRISSYLKLSQIALKVIWSKLTKKSINSKWSTDFEIGVLFWRHQFNRAFSYSSIQEGRAYFESLITSVDEDFEVISTPTNPNEPRGEWHRLDGQPTKNKILYLHGGGYTFRSEISLNFARMLAGLLKIELFMPFYRLTPEHPHPAQIEDALAAYKYLRNKGIEARNIIIIGDSAGGHLVLMLLLALKQLNLPQPAIGICLSPWTDIGERGKSFYGNDKYDLVQGYMAKQFDHWLQGNTNPVSESLSPIYQDFSNVAPIYVQAGVKEVLFDMIDEFASKLKAQNINITLDTWPQMTHNFQFHGNTHPDSKDAFSKIQNLIKKIMQP</sequence>
<dbReference type="EMBL" id="NVUS01000032">
    <property type="protein sequence ID" value="PCI97235.1"/>
    <property type="molecule type" value="Genomic_DNA"/>
</dbReference>
<dbReference type="PANTHER" id="PTHR48081">
    <property type="entry name" value="AB HYDROLASE SUPERFAMILY PROTEIN C4A8.06C"/>
    <property type="match status" value="1"/>
</dbReference>
<dbReference type="AlphaFoldDB" id="A0A2A4YSD9"/>
<dbReference type="PANTHER" id="PTHR48081:SF8">
    <property type="entry name" value="ALPHA_BETA HYDROLASE FOLD-3 DOMAIN-CONTAINING PROTEIN-RELATED"/>
    <property type="match status" value="1"/>
</dbReference>
<reference evidence="3" key="2">
    <citation type="journal article" date="2018" name="ISME J.">
        <title>A dynamic microbial community with high functional redundancy inhabits the cold, oxic subseafloor aquifer.</title>
        <authorList>
            <person name="Tully B.J."/>
            <person name="Wheat C.G."/>
            <person name="Glazer B.T."/>
            <person name="Huber J.A."/>
        </authorList>
    </citation>
    <scope>NUCLEOTIDE SEQUENCE</scope>
    <source>
        <strain evidence="3">NORP83</strain>
    </source>
</reference>
<dbReference type="InterPro" id="IPR013094">
    <property type="entry name" value="AB_hydrolase_3"/>
</dbReference>
<proteinExistence type="predicted"/>
<dbReference type="Pfam" id="PF07859">
    <property type="entry name" value="Abhydrolase_3"/>
    <property type="match status" value="1"/>
</dbReference>
<dbReference type="GO" id="GO:0016787">
    <property type="term" value="F:hydrolase activity"/>
    <property type="evidence" value="ECO:0007669"/>
    <property type="project" value="UniProtKB-KW"/>
</dbReference>
<evidence type="ECO:0000313" key="3">
    <source>
        <dbReference type="EMBL" id="PCI97235.1"/>
    </source>
</evidence>
<feature type="domain" description="Alpha/beta hydrolase fold-3" evidence="2">
    <location>
        <begin position="111"/>
        <end position="310"/>
    </location>
</feature>
<dbReference type="Gene3D" id="3.40.50.1820">
    <property type="entry name" value="alpha/beta hydrolase"/>
    <property type="match status" value="1"/>
</dbReference>
<keyword evidence="1" id="KW-0378">Hydrolase</keyword>
<evidence type="ECO:0000256" key="1">
    <source>
        <dbReference type="ARBA" id="ARBA00022801"/>
    </source>
</evidence>
<dbReference type="InterPro" id="IPR050300">
    <property type="entry name" value="GDXG_lipolytic_enzyme"/>
</dbReference>
<reference key="1">
    <citation type="submission" date="2017-08" db="EMBL/GenBank/DDBJ databases">
        <title>A dynamic microbial community with high functional redundancy inhabits the cold, oxic subseafloor aquifer.</title>
        <authorList>
            <person name="Tully B.J."/>
            <person name="Wheat C.G."/>
            <person name="Glazer B.T."/>
            <person name="Huber J.A."/>
        </authorList>
    </citation>
    <scope>NUCLEOTIDE SEQUENCE [LARGE SCALE GENOMIC DNA]</scope>
</reference>
<protein>
    <submittedName>
        <fullName evidence="3">Acetylesterase</fullName>
    </submittedName>
</protein>
<evidence type="ECO:0000259" key="2">
    <source>
        <dbReference type="Pfam" id="PF07859"/>
    </source>
</evidence>
<dbReference type="SUPFAM" id="SSF53474">
    <property type="entry name" value="alpha/beta-Hydrolases"/>
    <property type="match status" value="1"/>
</dbReference>
<organism evidence="3">
    <name type="scientific">OCS116 cluster bacterium</name>
    <dbReference type="NCBI Taxonomy" id="2030921"/>
    <lineage>
        <taxon>Bacteria</taxon>
        <taxon>Pseudomonadati</taxon>
        <taxon>Pseudomonadota</taxon>
        <taxon>Alphaproteobacteria</taxon>
        <taxon>OCS116 cluster</taxon>
    </lineage>
</organism>
<dbReference type="InterPro" id="IPR029058">
    <property type="entry name" value="AB_hydrolase_fold"/>
</dbReference>
<name>A0A2A4YSD9_9PROT</name>
<gene>
    <name evidence="3" type="ORF">COB13_16210</name>
</gene>